<feature type="signal peptide" evidence="2">
    <location>
        <begin position="1"/>
        <end position="18"/>
    </location>
</feature>
<evidence type="ECO:0000256" key="2">
    <source>
        <dbReference type="SAM" id="SignalP"/>
    </source>
</evidence>
<keyword evidence="5" id="KW-1185">Reference proteome</keyword>
<reference evidence="4" key="1">
    <citation type="submission" date="2020-08" db="EMBL/GenBank/DDBJ databases">
        <title>Winogradskyella ouciana sp. nov., isolated from the hadal seawater of the Mariana Trench.</title>
        <authorList>
            <person name="He X."/>
        </authorList>
    </citation>
    <scope>NUCLEOTIDE SEQUENCE [LARGE SCALE GENOMIC DNA]</scope>
    <source>
        <strain evidence="4">KCTC 52348</strain>
    </source>
</reference>
<organism evidence="4 5">
    <name type="scientific">Winogradskyella flava</name>
    <dbReference type="NCBI Taxonomy" id="1884876"/>
    <lineage>
        <taxon>Bacteria</taxon>
        <taxon>Pseudomonadati</taxon>
        <taxon>Bacteroidota</taxon>
        <taxon>Flavobacteriia</taxon>
        <taxon>Flavobacteriales</taxon>
        <taxon>Flavobacteriaceae</taxon>
        <taxon>Winogradskyella</taxon>
    </lineage>
</organism>
<proteinExistence type="predicted"/>
<dbReference type="EMBL" id="JACLCP010000001">
    <property type="protein sequence ID" value="MBC2844183.1"/>
    <property type="molecule type" value="Genomic_DNA"/>
</dbReference>
<evidence type="ECO:0000313" key="4">
    <source>
        <dbReference type="EMBL" id="MBC2844183.1"/>
    </source>
</evidence>
<feature type="domain" description="Secretion system C-terminal sorting" evidence="3">
    <location>
        <begin position="519"/>
        <end position="585"/>
    </location>
</feature>
<evidence type="ECO:0000313" key="5">
    <source>
        <dbReference type="Proteomes" id="UP000533900"/>
    </source>
</evidence>
<comment type="caution">
    <text evidence="4">The sequence shown here is derived from an EMBL/GenBank/DDBJ whole genome shotgun (WGS) entry which is preliminary data.</text>
</comment>
<protein>
    <submittedName>
        <fullName evidence="4">T9SS type A sorting domain-containing protein</fullName>
    </submittedName>
</protein>
<sequence>MKKLYFLLFTFISFASFGQIINEFQPNAAGADPDPMSIELKGTASSSFSGFLVSIESDGANGLVDRSAAVSGTFDANGLLVVTIPDLENPSFTFVLCSTDPVIGTDLDTNDDGTLDNASPLGTVYDAIGIPDNDADAIITAGYATQLGGVSFAYTGDEPGLVFRDGTSDDWFALNEPYDDSAVFDINATDVFAVNFSPAPALAGTFGSINPVYTMPTNPTITITSPADGAVLAPGTTSVDISYNAINVPGSGSIQVTVNSDAPVTTTDNPVTIVTDNGQPYTVVIDIIDGGMVVDSDMISFSVGSINQVANIAALRAGTEGEFYELTGEALLTYQQSFRNQKFIEDATAGILIDDSAGNVTTTYTIGDGITGIVGELTSFGGMMQFAVSQDPGAATSSGNTLTPQAVSLLDLASNAEDYESELVIVTNVTMDNTTPNFSGGSEHAMDQGGDAFNFRSSFFSADYADQGVAVPTMPTDITGIINERNGNLYFLTARDAADFSLPILSTDNFEATTFSLSPNPTNTGFVTIRSSNNDVMDVQVYDILGKQVKSETLTSSTLNVSNLNAGIYLVKITQNNASTTKKLVLK</sequence>
<evidence type="ECO:0000256" key="1">
    <source>
        <dbReference type="ARBA" id="ARBA00022729"/>
    </source>
</evidence>
<dbReference type="RefSeq" id="WP_185787870.1">
    <property type="nucleotide sequence ID" value="NZ_JACLCP010000001.1"/>
</dbReference>
<name>A0A842IQW6_9FLAO</name>
<dbReference type="InterPro" id="IPR026444">
    <property type="entry name" value="Secre_tail"/>
</dbReference>
<gene>
    <name evidence="4" type="ORF">H7F21_03690</name>
</gene>
<accession>A0A842IQW6</accession>
<dbReference type="NCBIfam" id="TIGR04183">
    <property type="entry name" value="Por_Secre_tail"/>
    <property type="match status" value="1"/>
</dbReference>
<dbReference type="AlphaFoldDB" id="A0A842IQW6"/>
<evidence type="ECO:0000259" key="3">
    <source>
        <dbReference type="Pfam" id="PF18962"/>
    </source>
</evidence>
<keyword evidence="1 2" id="KW-0732">Signal</keyword>
<feature type="chain" id="PRO_5032461576" evidence="2">
    <location>
        <begin position="19"/>
        <end position="587"/>
    </location>
</feature>
<dbReference type="Pfam" id="PF18962">
    <property type="entry name" value="Por_Secre_tail"/>
    <property type="match status" value="1"/>
</dbReference>
<dbReference type="Proteomes" id="UP000533900">
    <property type="component" value="Unassembled WGS sequence"/>
</dbReference>